<dbReference type="InterPro" id="IPR020472">
    <property type="entry name" value="WD40_PAC1"/>
</dbReference>
<feature type="repeat" description="WD" evidence="3">
    <location>
        <begin position="116"/>
        <end position="148"/>
    </location>
</feature>
<evidence type="ECO:0000256" key="3">
    <source>
        <dbReference type="PROSITE-ProRule" id="PRU00221"/>
    </source>
</evidence>
<feature type="repeat" description="WD" evidence="3">
    <location>
        <begin position="73"/>
        <end position="114"/>
    </location>
</feature>
<comment type="caution">
    <text evidence="4">The sequence shown here is derived from an EMBL/GenBank/DDBJ whole genome shotgun (WGS) entry which is preliminary data.</text>
</comment>
<keyword evidence="5" id="KW-1185">Reference proteome</keyword>
<dbReference type="InterPro" id="IPR015943">
    <property type="entry name" value="WD40/YVTN_repeat-like_dom_sf"/>
</dbReference>
<gene>
    <name evidence="4" type="primary">HET-E1</name>
    <name evidence="4" type="ORF">SPIL2461_LOCUS12380</name>
</gene>
<dbReference type="EMBL" id="CAJNIZ010025435">
    <property type="protein sequence ID" value="CAE7483839.1"/>
    <property type="molecule type" value="Genomic_DNA"/>
</dbReference>
<dbReference type="AlphaFoldDB" id="A0A812SP36"/>
<dbReference type="PANTHER" id="PTHR19879">
    <property type="entry name" value="TRANSCRIPTION INITIATION FACTOR TFIID"/>
    <property type="match status" value="1"/>
</dbReference>
<dbReference type="InterPro" id="IPR001680">
    <property type="entry name" value="WD40_rpt"/>
</dbReference>
<dbReference type="PROSITE" id="PS50294">
    <property type="entry name" value="WD_REPEATS_REGION"/>
    <property type="match status" value="2"/>
</dbReference>
<dbReference type="OrthoDB" id="538223at2759"/>
<dbReference type="PRINTS" id="PR00320">
    <property type="entry name" value="GPROTEINBRPT"/>
</dbReference>
<accession>A0A812SP36</accession>
<evidence type="ECO:0000313" key="5">
    <source>
        <dbReference type="Proteomes" id="UP000649617"/>
    </source>
</evidence>
<dbReference type="PROSITE" id="PS00678">
    <property type="entry name" value="WD_REPEATS_1"/>
    <property type="match status" value="1"/>
</dbReference>
<dbReference type="Gene3D" id="2.130.10.10">
    <property type="entry name" value="YVTN repeat-like/Quinoprotein amine dehydrogenase"/>
    <property type="match status" value="1"/>
</dbReference>
<dbReference type="SUPFAM" id="SSF50978">
    <property type="entry name" value="WD40 repeat-like"/>
    <property type="match status" value="1"/>
</dbReference>
<protein>
    <submittedName>
        <fullName evidence="4">HET-E1 protein</fullName>
    </submittedName>
</protein>
<proteinExistence type="predicted"/>
<dbReference type="SMART" id="SM00320">
    <property type="entry name" value="WD40"/>
    <property type="match status" value="3"/>
</dbReference>
<keyword evidence="2" id="KW-0677">Repeat</keyword>
<dbReference type="InterPro" id="IPR036322">
    <property type="entry name" value="WD40_repeat_dom_sf"/>
</dbReference>
<dbReference type="Pfam" id="PF00400">
    <property type="entry name" value="WD40"/>
    <property type="match status" value="3"/>
</dbReference>
<sequence>MVQSSPCHAGQIAVLGRFHITSNVPDPSGESYQQIFPVWTIAVTKNQRQLATATSDNRINLWCLVTHQLLAPLIGHADTIWRLAYSPDDLLLASTSADGTVRLWEVSTGLPVMILPRNHANWVWSLAWSPDGSRLATGGSDARILIWDAQEAADGAQRVQELSARAAMDPSWAQTAAEEAEKATFTARNFGRPCKSALRFMLEV</sequence>
<dbReference type="PROSITE" id="PS50082">
    <property type="entry name" value="WD_REPEATS_2"/>
    <property type="match status" value="2"/>
</dbReference>
<keyword evidence="1 3" id="KW-0853">WD repeat</keyword>
<dbReference type="InterPro" id="IPR019775">
    <property type="entry name" value="WD40_repeat_CS"/>
</dbReference>
<evidence type="ECO:0000313" key="4">
    <source>
        <dbReference type="EMBL" id="CAE7483839.1"/>
    </source>
</evidence>
<evidence type="ECO:0000256" key="1">
    <source>
        <dbReference type="ARBA" id="ARBA00022574"/>
    </source>
</evidence>
<dbReference type="Proteomes" id="UP000649617">
    <property type="component" value="Unassembled WGS sequence"/>
</dbReference>
<evidence type="ECO:0000256" key="2">
    <source>
        <dbReference type="ARBA" id="ARBA00022737"/>
    </source>
</evidence>
<dbReference type="PANTHER" id="PTHR19879:SF9">
    <property type="entry name" value="TRANSCRIPTION INITIATION FACTOR TFIID SUBUNIT 5"/>
    <property type="match status" value="1"/>
</dbReference>
<name>A0A812SP36_SYMPI</name>
<reference evidence="4" key="1">
    <citation type="submission" date="2021-02" db="EMBL/GenBank/DDBJ databases">
        <authorList>
            <person name="Dougan E. K."/>
            <person name="Rhodes N."/>
            <person name="Thang M."/>
            <person name="Chan C."/>
        </authorList>
    </citation>
    <scope>NUCLEOTIDE SEQUENCE</scope>
</reference>
<organism evidence="4 5">
    <name type="scientific">Symbiodinium pilosum</name>
    <name type="common">Dinoflagellate</name>
    <dbReference type="NCBI Taxonomy" id="2952"/>
    <lineage>
        <taxon>Eukaryota</taxon>
        <taxon>Sar</taxon>
        <taxon>Alveolata</taxon>
        <taxon>Dinophyceae</taxon>
        <taxon>Suessiales</taxon>
        <taxon>Symbiodiniaceae</taxon>
        <taxon>Symbiodinium</taxon>
    </lineage>
</organism>